<evidence type="ECO:0000313" key="3">
    <source>
        <dbReference type="EMBL" id="CAA9390695.1"/>
    </source>
</evidence>
<protein>
    <submittedName>
        <fullName evidence="3">2-oxoglutarate oxidoreductase, beta subunit</fullName>
        <ecNumber evidence="3">1.2.7.3</ecNumber>
    </submittedName>
</protein>
<proteinExistence type="predicted"/>
<dbReference type="AlphaFoldDB" id="A0A6J4NN17"/>
<dbReference type="GO" id="GO:0044281">
    <property type="term" value="P:small molecule metabolic process"/>
    <property type="evidence" value="ECO:0007669"/>
    <property type="project" value="UniProtKB-ARBA"/>
</dbReference>
<sequence>MNYTQIQSKKVSPHSDVFHEQRHISFCAGCGHGSLNILLAEIIEELGIQTKTVLVTGVGCGSASGGLQRVDIVGTPHGRASDVCTGVSRMLPEKTVVQYSGDGDSCAIGLAGLLHSCARQENFIILIYNNNVYGMTGGQLGPTTSEVVPTTTFLGGRDKDVQGFPLDIIDLVTPLPGCVFAARERLTTGKNVFHAKKTLRKAFDLHLSGVRGIKLIDFLGNCNVNWKGDRTFTPITANELIDNEVSRYFKLGVAKQPQTAIGGQQPAIIS</sequence>
<evidence type="ECO:0000259" key="2">
    <source>
        <dbReference type="Pfam" id="PF02775"/>
    </source>
</evidence>
<dbReference type="Pfam" id="PF02775">
    <property type="entry name" value="TPP_enzyme_C"/>
    <property type="match status" value="1"/>
</dbReference>
<dbReference type="PANTHER" id="PTHR48084">
    <property type="entry name" value="2-OXOGLUTARATE OXIDOREDUCTASE SUBUNIT KORB-RELATED"/>
    <property type="match status" value="1"/>
</dbReference>
<organism evidence="3">
    <name type="scientific">uncultured Pyrinomonadaceae bacterium</name>
    <dbReference type="NCBI Taxonomy" id="2283094"/>
    <lineage>
        <taxon>Bacteria</taxon>
        <taxon>Pseudomonadati</taxon>
        <taxon>Acidobacteriota</taxon>
        <taxon>Blastocatellia</taxon>
        <taxon>Blastocatellales</taxon>
        <taxon>Pyrinomonadaceae</taxon>
        <taxon>environmental samples</taxon>
    </lineage>
</organism>
<evidence type="ECO:0000256" key="1">
    <source>
        <dbReference type="ARBA" id="ARBA00023002"/>
    </source>
</evidence>
<name>A0A6J4NN17_9BACT</name>
<feature type="domain" description="Thiamine pyrophosphate enzyme TPP-binding" evidence="2">
    <location>
        <begin position="75"/>
        <end position="203"/>
    </location>
</feature>
<dbReference type="GO" id="GO:0047553">
    <property type="term" value="F:2-oxoglutarate synthase activity"/>
    <property type="evidence" value="ECO:0007669"/>
    <property type="project" value="UniProtKB-EC"/>
</dbReference>
<dbReference type="GO" id="GO:0045333">
    <property type="term" value="P:cellular respiration"/>
    <property type="evidence" value="ECO:0007669"/>
    <property type="project" value="UniProtKB-ARBA"/>
</dbReference>
<dbReference type="Gene3D" id="3.40.50.970">
    <property type="match status" value="1"/>
</dbReference>
<dbReference type="EC" id="1.2.7.3" evidence="3"/>
<accession>A0A6J4NN17</accession>
<dbReference type="SUPFAM" id="SSF52518">
    <property type="entry name" value="Thiamin diphosphate-binding fold (THDP-binding)"/>
    <property type="match status" value="1"/>
</dbReference>
<dbReference type="GO" id="GO:0030976">
    <property type="term" value="F:thiamine pyrophosphate binding"/>
    <property type="evidence" value="ECO:0007669"/>
    <property type="project" value="InterPro"/>
</dbReference>
<dbReference type="InterPro" id="IPR011766">
    <property type="entry name" value="TPP_enzyme_TPP-bd"/>
</dbReference>
<gene>
    <name evidence="3" type="ORF">AVDCRST_MAG74-967</name>
</gene>
<reference evidence="3" key="1">
    <citation type="submission" date="2020-02" db="EMBL/GenBank/DDBJ databases">
        <authorList>
            <person name="Meier V. D."/>
        </authorList>
    </citation>
    <scope>NUCLEOTIDE SEQUENCE</scope>
    <source>
        <strain evidence="3">AVDCRST_MAG74</strain>
    </source>
</reference>
<dbReference type="EMBL" id="CADCUR010000077">
    <property type="protein sequence ID" value="CAA9390695.1"/>
    <property type="molecule type" value="Genomic_DNA"/>
</dbReference>
<dbReference type="PANTHER" id="PTHR48084:SF3">
    <property type="entry name" value="SUBUNIT OF PYRUVATE:FLAVODOXIN OXIDOREDUCTASE"/>
    <property type="match status" value="1"/>
</dbReference>
<dbReference type="InterPro" id="IPR029061">
    <property type="entry name" value="THDP-binding"/>
</dbReference>
<keyword evidence="1 3" id="KW-0560">Oxidoreductase</keyword>
<dbReference type="InterPro" id="IPR051457">
    <property type="entry name" value="2-oxoacid:Fd_oxidoreductase"/>
</dbReference>